<reference evidence="2" key="1">
    <citation type="submission" date="2020-04" db="EMBL/GenBank/DDBJ databases">
        <authorList>
            <person name="Chiriac C."/>
            <person name="Salcher M."/>
            <person name="Ghai R."/>
            <person name="Kavagutti S V."/>
        </authorList>
    </citation>
    <scope>NUCLEOTIDE SEQUENCE</scope>
</reference>
<sequence>MKKLFTKVKNYFKNKKTKILWIAGFWTVESVLLINSISILLATGSIATAIGLLAMQAYGTYALFSILVENYKTA</sequence>
<protein>
    <submittedName>
        <fullName evidence="2">Uncharacterized protein</fullName>
    </submittedName>
</protein>
<evidence type="ECO:0000313" key="2">
    <source>
        <dbReference type="EMBL" id="CAB4142652.1"/>
    </source>
</evidence>
<dbReference type="EMBL" id="LR796737">
    <property type="protein sequence ID" value="CAB4162221.1"/>
    <property type="molecule type" value="Genomic_DNA"/>
</dbReference>
<feature type="transmembrane region" description="Helical" evidence="1">
    <location>
        <begin position="46"/>
        <end position="68"/>
    </location>
</feature>
<evidence type="ECO:0000256" key="1">
    <source>
        <dbReference type="SAM" id="Phobius"/>
    </source>
</evidence>
<gene>
    <name evidence="2" type="ORF">UFOVP436_23</name>
    <name evidence="3" type="ORF">UFOVP784_23</name>
</gene>
<keyword evidence="1" id="KW-1133">Transmembrane helix</keyword>
<keyword evidence="1" id="KW-0472">Membrane</keyword>
<proteinExistence type="predicted"/>
<name>A0A6J5M8W7_9CAUD</name>
<feature type="transmembrane region" description="Helical" evidence="1">
    <location>
        <begin position="20"/>
        <end position="40"/>
    </location>
</feature>
<organism evidence="2">
    <name type="scientific">uncultured Caudovirales phage</name>
    <dbReference type="NCBI Taxonomy" id="2100421"/>
    <lineage>
        <taxon>Viruses</taxon>
        <taxon>Duplodnaviria</taxon>
        <taxon>Heunggongvirae</taxon>
        <taxon>Uroviricota</taxon>
        <taxon>Caudoviricetes</taxon>
        <taxon>Peduoviridae</taxon>
        <taxon>Maltschvirus</taxon>
        <taxon>Maltschvirus maltsch</taxon>
    </lineage>
</organism>
<accession>A0A6J5M8W7</accession>
<keyword evidence="1" id="KW-0812">Transmembrane</keyword>
<dbReference type="EMBL" id="LR796418">
    <property type="protein sequence ID" value="CAB4142652.1"/>
    <property type="molecule type" value="Genomic_DNA"/>
</dbReference>
<evidence type="ECO:0000313" key="3">
    <source>
        <dbReference type="EMBL" id="CAB4162221.1"/>
    </source>
</evidence>